<evidence type="ECO:0000256" key="7">
    <source>
        <dbReference type="HAMAP-Rule" id="MF_00503"/>
    </source>
</evidence>
<comment type="similarity">
    <text evidence="1 7">Belongs to the bacterial ribosomal protein bL9 family.</text>
</comment>
<dbReference type="SUPFAM" id="SSF55658">
    <property type="entry name" value="L9 N-domain-like"/>
    <property type="match status" value="1"/>
</dbReference>
<keyword evidence="3 7" id="KW-0694">RNA-binding</keyword>
<dbReference type="GO" id="GO:0019843">
    <property type="term" value="F:rRNA binding"/>
    <property type="evidence" value="ECO:0007669"/>
    <property type="project" value="UniProtKB-UniRule"/>
</dbReference>
<accession>A0A1H3ZEV0</accession>
<keyword evidence="8" id="KW-0175">Coiled coil</keyword>
<dbReference type="InterPro" id="IPR036791">
    <property type="entry name" value="Ribosomal_bL9_C_sf"/>
</dbReference>
<gene>
    <name evidence="7" type="primary">rplI</name>
    <name evidence="10" type="ORF">SAMN05660420_01490</name>
</gene>
<evidence type="ECO:0000259" key="9">
    <source>
        <dbReference type="PROSITE" id="PS00651"/>
    </source>
</evidence>
<evidence type="ECO:0000256" key="3">
    <source>
        <dbReference type="ARBA" id="ARBA00022884"/>
    </source>
</evidence>
<feature type="domain" description="Ribosomal protein L9" evidence="9">
    <location>
        <begin position="15"/>
        <end position="42"/>
    </location>
</feature>
<dbReference type="EMBL" id="FNQN01000004">
    <property type="protein sequence ID" value="SEA21941.1"/>
    <property type="molecule type" value="Genomic_DNA"/>
</dbReference>
<dbReference type="InterPro" id="IPR009027">
    <property type="entry name" value="Ribosomal_bL9/RNase_H1_N"/>
</dbReference>
<reference evidence="10 11" key="1">
    <citation type="submission" date="2016-10" db="EMBL/GenBank/DDBJ databases">
        <authorList>
            <person name="de Groot N.N."/>
        </authorList>
    </citation>
    <scope>NUCLEOTIDE SEQUENCE [LARGE SCALE GENOMIC DNA]</scope>
    <source>
        <strain evidence="10 11">DSM 7343</strain>
    </source>
</reference>
<dbReference type="Proteomes" id="UP000199409">
    <property type="component" value="Unassembled WGS sequence"/>
</dbReference>
<evidence type="ECO:0000256" key="8">
    <source>
        <dbReference type="SAM" id="Coils"/>
    </source>
</evidence>
<keyword evidence="2 7" id="KW-0699">rRNA-binding</keyword>
<dbReference type="InterPro" id="IPR020070">
    <property type="entry name" value="Ribosomal_bL9_N"/>
</dbReference>
<dbReference type="Pfam" id="PF01281">
    <property type="entry name" value="Ribosomal_L9_N"/>
    <property type="match status" value="1"/>
</dbReference>
<dbReference type="OrthoDB" id="9788336at2"/>
<dbReference type="Pfam" id="PF03948">
    <property type="entry name" value="Ribosomal_L9_C"/>
    <property type="match status" value="1"/>
</dbReference>
<name>A0A1H3ZEV0_9BACT</name>
<dbReference type="GO" id="GO:0005840">
    <property type="term" value="C:ribosome"/>
    <property type="evidence" value="ECO:0007669"/>
    <property type="project" value="UniProtKB-KW"/>
</dbReference>
<keyword evidence="11" id="KW-1185">Reference proteome</keyword>
<proteinExistence type="inferred from homology"/>
<dbReference type="GO" id="GO:1990904">
    <property type="term" value="C:ribonucleoprotein complex"/>
    <property type="evidence" value="ECO:0007669"/>
    <property type="project" value="UniProtKB-KW"/>
</dbReference>
<feature type="coiled-coil region" evidence="8">
    <location>
        <begin position="46"/>
        <end position="80"/>
    </location>
</feature>
<dbReference type="RefSeq" id="WP_092346294.1">
    <property type="nucleotide sequence ID" value="NZ_FNQN01000004.1"/>
</dbReference>
<dbReference type="HAMAP" id="MF_00503">
    <property type="entry name" value="Ribosomal_bL9"/>
    <property type="match status" value="1"/>
</dbReference>
<evidence type="ECO:0000256" key="6">
    <source>
        <dbReference type="ARBA" id="ARBA00035292"/>
    </source>
</evidence>
<evidence type="ECO:0000256" key="1">
    <source>
        <dbReference type="ARBA" id="ARBA00010605"/>
    </source>
</evidence>
<dbReference type="STRING" id="37625.SAMN05660420_01490"/>
<keyword evidence="5 7" id="KW-0687">Ribonucleoprotein</keyword>
<dbReference type="InterPro" id="IPR020594">
    <property type="entry name" value="Ribosomal_bL9_bac/chp"/>
</dbReference>
<evidence type="ECO:0000313" key="11">
    <source>
        <dbReference type="Proteomes" id="UP000199409"/>
    </source>
</evidence>
<dbReference type="Gene3D" id="3.40.5.10">
    <property type="entry name" value="Ribosomal protein L9, N-terminal domain"/>
    <property type="match status" value="1"/>
</dbReference>
<dbReference type="AlphaFoldDB" id="A0A1H3ZEV0"/>
<comment type="function">
    <text evidence="7">Binds to the 23S rRNA.</text>
</comment>
<sequence>MNNNIILKENIDGLGIIGDVVSVKAGYARNYLIPKGLASAANEKNVKELDHQKRQLARKLEKATKDAEGIKARIEKVSCEFTQRASEEGKLFGSVTSMDLEAKLKDAGVDIDRKKIQLGEAIKSLGEHIVSVKLDVGVVAELKVTVIAEEEA</sequence>
<dbReference type="PROSITE" id="PS00651">
    <property type="entry name" value="RIBOSOMAL_L9"/>
    <property type="match status" value="1"/>
</dbReference>
<evidence type="ECO:0000313" key="10">
    <source>
        <dbReference type="EMBL" id="SEA21941.1"/>
    </source>
</evidence>
<dbReference type="PANTHER" id="PTHR21368">
    <property type="entry name" value="50S RIBOSOMAL PROTEIN L9"/>
    <property type="match status" value="1"/>
</dbReference>
<dbReference type="GO" id="GO:0006412">
    <property type="term" value="P:translation"/>
    <property type="evidence" value="ECO:0007669"/>
    <property type="project" value="UniProtKB-UniRule"/>
</dbReference>
<dbReference type="InterPro" id="IPR000244">
    <property type="entry name" value="Ribosomal_bL9"/>
</dbReference>
<evidence type="ECO:0000256" key="2">
    <source>
        <dbReference type="ARBA" id="ARBA00022730"/>
    </source>
</evidence>
<dbReference type="GO" id="GO:0003735">
    <property type="term" value="F:structural constituent of ribosome"/>
    <property type="evidence" value="ECO:0007669"/>
    <property type="project" value="InterPro"/>
</dbReference>
<dbReference type="NCBIfam" id="TIGR00158">
    <property type="entry name" value="L9"/>
    <property type="match status" value="1"/>
</dbReference>
<evidence type="ECO:0000256" key="5">
    <source>
        <dbReference type="ARBA" id="ARBA00023274"/>
    </source>
</evidence>
<dbReference type="SUPFAM" id="SSF55653">
    <property type="entry name" value="Ribosomal protein L9 C-domain"/>
    <property type="match status" value="1"/>
</dbReference>
<dbReference type="InterPro" id="IPR020069">
    <property type="entry name" value="Ribosomal_bL9_C"/>
</dbReference>
<evidence type="ECO:0000256" key="4">
    <source>
        <dbReference type="ARBA" id="ARBA00022980"/>
    </source>
</evidence>
<organism evidence="10 11">
    <name type="scientific">Desulfuromusa kysingii</name>
    <dbReference type="NCBI Taxonomy" id="37625"/>
    <lineage>
        <taxon>Bacteria</taxon>
        <taxon>Pseudomonadati</taxon>
        <taxon>Thermodesulfobacteriota</taxon>
        <taxon>Desulfuromonadia</taxon>
        <taxon>Desulfuromonadales</taxon>
        <taxon>Geopsychrobacteraceae</taxon>
        <taxon>Desulfuromusa</taxon>
    </lineage>
</organism>
<keyword evidence="4 7" id="KW-0689">Ribosomal protein</keyword>
<protein>
    <recommendedName>
        <fullName evidence="6 7">Large ribosomal subunit protein bL9</fullName>
    </recommendedName>
</protein>
<dbReference type="InterPro" id="IPR036935">
    <property type="entry name" value="Ribosomal_bL9_N_sf"/>
</dbReference>
<dbReference type="Gene3D" id="3.10.430.100">
    <property type="entry name" value="Ribosomal protein L9, C-terminal domain"/>
    <property type="match status" value="1"/>
</dbReference>